<sequence>MAGTITLVEFEKIAKEPLVKSVARTLWEESTPMKYIPWESIGSLFKKMLRIQTLPSVGRRKLNAAWASASGTTEPVTEGISLVGGNIDIDKEMVEGNQTIEDVRVIQTTMKTKALAYEFNDTFINGSQLADEDDVDGLKARCNRTEMTAQKILSATSTNAIDDTQA</sequence>
<dbReference type="NCBIfam" id="NF045672">
    <property type="entry name" value="MCP_gp7_epsi_15"/>
    <property type="match status" value="1"/>
</dbReference>
<dbReference type="Pfam" id="PF20911">
    <property type="entry name" value="GP7"/>
    <property type="match status" value="1"/>
</dbReference>
<feature type="non-terminal residue" evidence="1">
    <location>
        <position position="166"/>
    </location>
</feature>
<dbReference type="AlphaFoldDB" id="A0A0F8YZ52"/>
<protein>
    <recommendedName>
        <fullName evidence="2">Bacteriophage Mu GpT domain-containing protein</fullName>
    </recommendedName>
</protein>
<name>A0A0F8YZ52_9ZZZZ</name>
<accession>A0A0F8YZ52</accession>
<proteinExistence type="predicted"/>
<evidence type="ECO:0000313" key="1">
    <source>
        <dbReference type="EMBL" id="KKK53256.1"/>
    </source>
</evidence>
<comment type="caution">
    <text evidence="1">The sequence shown here is derived from an EMBL/GenBank/DDBJ whole genome shotgun (WGS) entry which is preliminary data.</text>
</comment>
<organism evidence="1">
    <name type="scientific">marine sediment metagenome</name>
    <dbReference type="NCBI Taxonomy" id="412755"/>
    <lineage>
        <taxon>unclassified sequences</taxon>
        <taxon>metagenomes</taxon>
        <taxon>ecological metagenomes</taxon>
    </lineage>
</organism>
<dbReference type="EMBL" id="LAZR01066600">
    <property type="protein sequence ID" value="KKK53256.1"/>
    <property type="molecule type" value="Genomic_DNA"/>
</dbReference>
<gene>
    <name evidence="1" type="ORF">LCGC14_3096620</name>
</gene>
<evidence type="ECO:0008006" key="2">
    <source>
        <dbReference type="Google" id="ProtNLM"/>
    </source>
</evidence>
<dbReference type="InterPro" id="IPR048813">
    <property type="entry name" value="GP7-like"/>
</dbReference>
<reference evidence="1" key="1">
    <citation type="journal article" date="2015" name="Nature">
        <title>Complex archaea that bridge the gap between prokaryotes and eukaryotes.</title>
        <authorList>
            <person name="Spang A."/>
            <person name="Saw J.H."/>
            <person name="Jorgensen S.L."/>
            <person name="Zaremba-Niedzwiedzka K."/>
            <person name="Martijn J."/>
            <person name="Lind A.E."/>
            <person name="van Eijk R."/>
            <person name="Schleper C."/>
            <person name="Guy L."/>
            <person name="Ettema T.J."/>
        </authorList>
    </citation>
    <scope>NUCLEOTIDE SEQUENCE</scope>
</reference>